<reference evidence="1 2" key="1">
    <citation type="submission" date="2023-03" db="EMBL/GenBank/DDBJ databases">
        <title>Genome insight into feeding habits of ladybird beetles.</title>
        <authorList>
            <person name="Li H.-S."/>
            <person name="Huang Y.-H."/>
            <person name="Pang H."/>
        </authorList>
    </citation>
    <scope>NUCLEOTIDE SEQUENCE [LARGE SCALE GENOMIC DNA]</scope>
    <source>
        <strain evidence="1">SYSU_2023b</strain>
        <tissue evidence="1">Whole body</tissue>
    </source>
</reference>
<dbReference type="EMBL" id="JARQZJ010000122">
    <property type="protein sequence ID" value="KAK9889147.1"/>
    <property type="molecule type" value="Genomic_DNA"/>
</dbReference>
<accession>A0AAW1V8V9</accession>
<sequence length="126" mass="14517">MSVGLRSGPRENVKGVGNYSGIYFDRLNPYITVFELALPKIGNAGFEQQAPCPACIIYVFKVKEESIKSPQIDHSIFRIDSLLNLRQHSRFLMISSPKKYPIRYAFIIEKRTMLIVTEIEMKLFIM</sequence>
<evidence type="ECO:0000313" key="1">
    <source>
        <dbReference type="EMBL" id="KAK9889147.1"/>
    </source>
</evidence>
<name>A0AAW1V8V9_9CUCU</name>
<protein>
    <submittedName>
        <fullName evidence="1">Uncharacterized protein</fullName>
    </submittedName>
</protein>
<organism evidence="1 2">
    <name type="scientific">Henosepilachna vigintioctopunctata</name>
    <dbReference type="NCBI Taxonomy" id="420089"/>
    <lineage>
        <taxon>Eukaryota</taxon>
        <taxon>Metazoa</taxon>
        <taxon>Ecdysozoa</taxon>
        <taxon>Arthropoda</taxon>
        <taxon>Hexapoda</taxon>
        <taxon>Insecta</taxon>
        <taxon>Pterygota</taxon>
        <taxon>Neoptera</taxon>
        <taxon>Endopterygota</taxon>
        <taxon>Coleoptera</taxon>
        <taxon>Polyphaga</taxon>
        <taxon>Cucujiformia</taxon>
        <taxon>Coccinelloidea</taxon>
        <taxon>Coccinellidae</taxon>
        <taxon>Epilachninae</taxon>
        <taxon>Epilachnini</taxon>
        <taxon>Henosepilachna</taxon>
    </lineage>
</organism>
<dbReference type="Proteomes" id="UP001431783">
    <property type="component" value="Unassembled WGS sequence"/>
</dbReference>
<comment type="caution">
    <text evidence="1">The sequence shown here is derived from an EMBL/GenBank/DDBJ whole genome shotgun (WGS) entry which is preliminary data.</text>
</comment>
<keyword evidence="2" id="KW-1185">Reference proteome</keyword>
<proteinExistence type="predicted"/>
<evidence type="ECO:0000313" key="2">
    <source>
        <dbReference type="Proteomes" id="UP001431783"/>
    </source>
</evidence>
<gene>
    <name evidence="1" type="ORF">WA026_004417</name>
</gene>
<dbReference type="AlphaFoldDB" id="A0AAW1V8V9"/>